<sequence>MLYQEQDNSPQYLFHLPLQQWNTLNQPLIPHIEQPWELHHLWNDNPTMSRADSPQAKPHSITMTLIYTPPLQQFPSSPTELSTQDGQASCEEPCLQTPLPSTPPTQPTYRTAELTLVWDDKEEEANEMALRALQHVERLRCLMLWQQARMEEVYEIFNALSAEWTHTVPLTIKTTIVRYVECLCLGIYLDTAINNEGLAELWDHTIPVALHLLRMILCMVTTMQTSTETVNSRDDDKDPEETIRLVEEEEIEIAFPEGQPLYGPLSVEAQA</sequence>
<keyword evidence="2" id="KW-1185">Reference proteome</keyword>
<reference evidence="1 2" key="1">
    <citation type="journal article" date="2014" name="BMC Genomics">
        <title>Genome and secretome analysis of the hemibiotrophic fungal pathogen, Moniliophthora roreri, which causes frosty pod rot disease of cacao: mechanisms of the biotrophic and necrotrophic phases.</title>
        <authorList>
            <person name="Meinhardt L.W."/>
            <person name="Costa G.G.L."/>
            <person name="Thomazella D.P.T."/>
            <person name="Teixeira P.J.P.L."/>
            <person name="Carazzolle M.F."/>
            <person name="Schuster S.C."/>
            <person name="Carlson J.E."/>
            <person name="Guiltinan M.J."/>
            <person name="Mieczkowski P."/>
            <person name="Farmer A."/>
            <person name="Ramaraj T."/>
            <person name="Crozier J."/>
            <person name="Davis R.E."/>
            <person name="Shao J."/>
            <person name="Melnick R.L."/>
            <person name="Pereira G.A.G."/>
            <person name="Bailey B.A."/>
        </authorList>
    </citation>
    <scope>NUCLEOTIDE SEQUENCE [LARGE SCALE GENOMIC DNA]</scope>
    <source>
        <strain evidence="1 2">MCA 2997</strain>
    </source>
</reference>
<evidence type="ECO:0000313" key="1">
    <source>
        <dbReference type="EMBL" id="ESK81142.1"/>
    </source>
</evidence>
<dbReference type="EMBL" id="AWSO01002674">
    <property type="protein sequence ID" value="ESK81142.1"/>
    <property type="molecule type" value="Genomic_DNA"/>
</dbReference>
<evidence type="ECO:0000313" key="2">
    <source>
        <dbReference type="Proteomes" id="UP000017559"/>
    </source>
</evidence>
<name>V2WHV3_MONRO</name>
<protein>
    <submittedName>
        <fullName evidence="1">Uncharacterized protein</fullName>
    </submittedName>
</protein>
<dbReference type="Proteomes" id="UP000017559">
    <property type="component" value="Unassembled WGS sequence"/>
</dbReference>
<comment type="caution">
    <text evidence="1">The sequence shown here is derived from an EMBL/GenBank/DDBJ whole genome shotgun (WGS) entry which is preliminary data.</text>
</comment>
<accession>V2WHV3</accession>
<dbReference type="AlphaFoldDB" id="V2WHV3"/>
<dbReference type="HOGENOM" id="CLU_1027082_0_0_1"/>
<dbReference type="KEGG" id="mrr:Moror_6002"/>
<proteinExistence type="predicted"/>
<organism evidence="1 2">
    <name type="scientific">Moniliophthora roreri (strain MCA 2997)</name>
    <name type="common">Cocoa frosty pod rot fungus</name>
    <name type="synonym">Crinipellis roreri</name>
    <dbReference type="NCBI Taxonomy" id="1381753"/>
    <lineage>
        <taxon>Eukaryota</taxon>
        <taxon>Fungi</taxon>
        <taxon>Dikarya</taxon>
        <taxon>Basidiomycota</taxon>
        <taxon>Agaricomycotina</taxon>
        <taxon>Agaricomycetes</taxon>
        <taxon>Agaricomycetidae</taxon>
        <taxon>Agaricales</taxon>
        <taxon>Marasmiineae</taxon>
        <taxon>Marasmiaceae</taxon>
        <taxon>Moniliophthora</taxon>
    </lineage>
</organism>
<gene>
    <name evidence="1" type="ORF">Moror_6002</name>
</gene>